<proteinExistence type="inferred from homology"/>
<keyword evidence="3" id="KW-0378">Hydrolase</keyword>
<evidence type="ECO:0000256" key="1">
    <source>
        <dbReference type="ARBA" id="ARBA00022438"/>
    </source>
</evidence>
<dbReference type="KEGG" id="dpa:109536564"/>
<evidence type="ECO:0000256" key="2">
    <source>
        <dbReference type="ARBA" id="ARBA00022670"/>
    </source>
</evidence>
<evidence type="ECO:0000313" key="9">
    <source>
        <dbReference type="Proteomes" id="UP000019118"/>
    </source>
</evidence>
<dbReference type="AlphaFoldDB" id="A0AAR5PBX9"/>
<comment type="similarity">
    <text evidence="4">Belongs to the ACTMAP family.</text>
</comment>
<name>A0AAR5PBX9_DENPD</name>
<comment type="catalytic activity">
    <reaction evidence="7">
        <text>N-terminal N(alpha)-acetyl-L-cysteinyl-L-aspartyl-[protein] + H2O = N-terminal L-aspartyl-[protein] + N-acetyl-L-cysteine</text>
        <dbReference type="Rhea" id="RHEA:74579"/>
        <dbReference type="Rhea" id="RHEA-COMP:12669"/>
        <dbReference type="Rhea" id="RHEA-COMP:18395"/>
        <dbReference type="ChEBI" id="CHEBI:15377"/>
        <dbReference type="ChEBI" id="CHEBI:64720"/>
        <dbReference type="ChEBI" id="CHEBI:78236"/>
        <dbReference type="ChEBI" id="CHEBI:193599"/>
    </reaction>
    <physiologicalReaction direction="left-to-right" evidence="7">
        <dbReference type="Rhea" id="RHEA:74580"/>
    </physiologicalReaction>
</comment>
<evidence type="ECO:0000256" key="7">
    <source>
        <dbReference type="ARBA" id="ARBA00049041"/>
    </source>
</evidence>
<dbReference type="GO" id="GO:0006508">
    <property type="term" value="P:proteolysis"/>
    <property type="evidence" value="ECO:0007669"/>
    <property type="project" value="UniProtKB-KW"/>
</dbReference>
<evidence type="ECO:0000313" key="8">
    <source>
        <dbReference type="EnsemblMetazoa" id="XP_019758392.1"/>
    </source>
</evidence>
<keyword evidence="1" id="KW-0031">Aminopeptidase</keyword>
<keyword evidence="2" id="KW-0645">Protease</keyword>
<dbReference type="InterPro" id="IPR040043">
    <property type="entry name" value="ACTMAP"/>
</dbReference>
<dbReference type="Pfam" id="PF21646">
    <property type="entry name" value="ACTMAP-like_C"/>
    <property type="match status" value="1"/>
</dbReference>
<organism evidence="8 9">
    <name type="scientific">Dendroctonus ponderosae</name>
    <name type="common">Mountain pine beetle</name>
    <dbReference type="NCBI Taxonomy" id="77166"/>
    <lineage>
        <taxon>Eukaryota</taxon>
        <taxon>Metazoa</taxon>
        <taxon>Ecdysozoa</taxon>
        <taxon>Arthropoda</taxon>
        <taxon>Hexapoda</taxon>
        <taxon>Insecta</taxon>
        <taxon>Pterygota</taxon>
        <taxon>Neoptera</taxon>
        <taxon>Endopterygota</taxon>
        <taxon>Coleoptera</taxon>
        <taxon>Polyphaga</taxon>
        <taxon>Cucujiformia</taxon>
        <taxon>Curculionidae</taxon>
        <taxon>Scolytinae</taxon>
        <taxon>Dendroctonus</taxon>
    </lineage>
</organism>
<evidence type="ECO:0000256" key="4">
    <source>
        <dbReference type="ARBA" id="ARBA00034725"/>
    </source>
</evidence>
<accession>A0AAR5PBX9</accession>
<dbReference type="EnsemblMetazoa" id="XM_019902833.1">
    <property type="protein sequence ID" value="XP_019758392.1"/>
    <property type="gene ID" value="LOC109536564"/>
</dbReference>
<evidence type="ECO:0000256" key="5">
    <source>
        <dbReference type="ARBA" id="ARBA00034848"/>
    </source>
</evidence>
<dbReference type="GO" id="GO:0004177">
    <property type="term" value="F:aminopeptidase activity"/>
    <property type="evidence" value="ECO:0007669"/>
    <property type="project" value="UniProtKB-KW"/>
</dbReference>
<dbReference type="PANTHER" id="PTHR28631:SF1">
    <property type="entry name" value="ACTIN MATURATION PROTEASE"/>
    <property type="match status" value="1"/>
</dbReference>
<keyword evidence="9" id="KW-1185">Reference proteome</keyword>
<evidence type="ECO:0000256" key="6">
    <source>
        <dbReference type="ARBA" id="ARBA00034908"/>
    </source>
</evidence>
<dbReference type="PANTHER" id="PTHR28631">
    <property type="entry name" value="UPF0692 PROTEIN C19ORF54"/>
    <property type="match status" value="1"/>
</dbReference>
<reference evidence="9" key="1">
    <citation type="journal article" date="2013" name="Genome Biol.">
        <title>Draft genome of the mountain pine beetle, Dendroctonus ponderosae Hopkins, a major forest pest.</title>
        <authorList>
            <person name="Keeling C.I."/>
            <person name="Yuen M.M."/>
            <person name="Liao N.Y."/>
            <person name="Docking T.R."/>
            <person name="Chan S.K."/>
            <person name="Taylor G.A."/>
            <person name="Palmquist D.L."/>
            <person name="Jackman S.D."/>
            <person name="Nguyen A."/>
            <person name="Li M."/>
            <person name="Henderson H."/>
            <person name="Janes J.K."/>
            <person name="Zhao Y."/>
            <person name="Pandoh P."/>
            <person name="Moore R."/>
            <person name="Sperling F.A."/>
            <person name="Huber D.P."/>
            <person name="Birol I."/>
            <person name="Jones S.J."/>
            <person name="Bohlmann J."/>
        </authorList>
    </citation>
    <scope>NUCLEOTIDE SEQUENCE</scope>
</reference>
<reference evidence="8" key="2">
    <citation type="submission" date="2024-08" db="UniProtKB">
        <authorList>
            <consortium name="EnsemblMetazoa"/>
        </authorList>
    </citation>
    <scope>IDENTIFICATION</scope>
</reference>
<protein>
    <recommendedName>
        <fullName evidence="5">Actin maturation protease</fullName>
    </recommendedName>
    <alternativeName>
        <fullName evidence="6">Actin aminopeptidase ACTMAP</fullName>
    </alternativeName>
</protein>
<dbReference type="Proteomes" id="UP000019118">
    <property type="component" value="Unassembled WGS sequence"/>
</dbReference>
<dbReference type="GeneID" id="109536564"/>
<evidence type="ECO:0000256" key="3">
    <source>
        <dbReference type="ARBA" id="ARBA00022801"/>
    </source>
</evidence>
<sequence>MMCVPPTTQSQLQGSSLCFCVKCQGAPAREKGSMAEDFEWAQPHPELHKVCTLFGRLELRAPLAWRYRPLPSLLQQGPQCGLVALAMLSGAPVDAIQAHAHAQGYTSQGELFSCAHMLELAQRFLRPPATCRLYSGRLDDAPIKRFLLQGGCLLVPYDTAKDNSPGLQGGRKAHWGVVSGAIDTGRALFVVARHGKARNVGIWALTELADSNQQLRASAPECAHLRLPPGGIDGPSGLNGRSVLVQLGDS</sequence>